<evidence type="ECO:0000313" key="1">
    <source>
        <dbReference type="EMBL" id="QJA90970.1"/>
    </source>
</evidence>
<reference evidence="1" key="1">
    <citation type="submission" date="2020-03" db="EMBL/GenBank/DDBJ databases">
        <title>The deep terrestrial virosphere.</title>
        <authorList>
            <person name="Holmfeldt K."/>
            <person name="Nilsson E."/>
            <person name="Simone D."/>
            <person name="Lopez-Fernandez M."/>
            <person name="Wu X."/>
            <person name="de Brujin I."/>
            <person name="Lundin D."/>
            <person name="Andersson A."/>
            <person name="Bertilsson S."/>
            <person name="Dopson M."/>
        </authorList>
    </citation>
    <scope>NUCLEOTIDE SEQUENCE</scope>
    <source>
        <strain evidence="1">MM415B03508</strain>
    </source>
</reference>
<sequence>MDKEKRGFTCGLVYAAAQCFRNGFEPVGEFLWNESGFKKRDLAVCDEYDAKEIRKYFNFSQTDNTRKCRHPRLIYDGIAADCPDCDFVK</sequence>
<name>A0A6M3L8I4_9ZZZZ</name>
<organism evidence="1">
    <name type="scientific">viral metagenome</name>
    <dbReference type="NCBI Taxonomy" id="1070528"/>
    <lineage>
        <taxon>unclassified sequences</taxon>
        <taxon>metagenomes</taxon>
        <taxon>organismal metagenomes</taxon>
    </lineage>
</organism>
<dbReference type="EMBL" id="MT142951">
    <property type="protein sequence ID" value="QJA90970.1"/>
    <property type="molecule type" value="Genomic_DNA"/>
</dbReference>
<proteinExistence type="predicted"/>
<gene>
    <name evidence="1" type="ORF">MM415B03508_0012</name>
</gene>
<accession>A0A6M3L8I4</accession>
<protein>
    <submittedName>
        <fullName evidence="1">Uncharacterized protein</fullName>
    </submittedName>
</protein>
<dbReference type="AlphaFoldDB" id="A0A6M3L8I4"/>